<dbReference type="Proteomes" id="UP001652628">
    <property type="component" value="Chromosome 2L"/>
</dbReference>
<gene>
    <name evidence="10" type="primary">LOC136117840</name>
</gene>
<keyword evidence="6" id="KW-0862">Zinc</keyword>
<evidence type="ECO:0000259" key="8">
    <source>
        <dbReference type="PROSITE" id="PS50175"/>
    </source>
</evidence>
<feature type="domain" description="CCHC-type" evidence="7">
    <location>
        <begin position="237"/>
        <end position="254"/>
    </location>
</feature>
<dbReference type="PANTHER" id="PTHR37984:SF5">
    <property type="entry name" value="PROTEIN NYNRIN-LIKE"/>
    <property type="match status" value="1"/>
</dbReference>
<dbReference type="Pfam" id="PF00098">
    <property type="entry name" value="zf-CCHC"/>
    <property type="match status" value="2"/>
</dbReference>
<keyword evidence="3" id="KW-0540">Nuclease</keyword>
<name>A0AB40DLG1_DROSZ</name>
<dbReference type="GO" id="GO:0008270">
    <property type="term" value="F:zinc ion binding"/>
    <property type="evidence" value="ECO:0007669"/>
    <property type="project" value="UniProtKB-KW"/>
</dbReference>
<dbReference type="InterPro" id="IPR043502">
    <property type="entry name" value="DNA/RNA_pol_sf"/>
</dbReference>
<reference evidence="9" key="1">
    <citation type="submission" date="2025-05" db="UniProtKB">
        <authorList>
            <consortium name="RefSeq"/>
        </authorList>
    </citation>
    <scope>NUCLEOTIDE SEQUENCE [LARGE SCALE GENOMIC DNA]</scope>
</reference>
<dbReference type="Gene3D" id="2.40.70.10">
    <property type="entry name" value="Acid Proteases"/>
    <property type="match status" value="1"/>
</dbReference>
<evidence type="ECO:0000259" key="7">
    <source>
        <dbReference type="PROSITE" id="PS50158"/>
    </source>
</evidence>
<dbReference type="SUPFAM" id="SSF50630">
    <property type="entry name" value="Acid proteases"/>
    <property type="match status" value="1"/>
</dbReference>
<dbReference type="GO" id="GO:0071897">
    <property type="term" value="P:DNA biosynthetic process"/>
    <property type="evidence" value="ECO:0007669"/>
    <property type="project" value="UniProtKB-ARBA"/>
</dbReference>
<evidence type="ECO:0000256" key="4">
    <source>
        <dbReference type="ARBA" id="ARBA00022759"/>
    </source>
</evidence>
<dbReference type="GO" id="GO:0016779">
    <property type="term" value="F:nucleotidyltransferase activity"/>
    <property type="evidence" value="ECO:0007669"/>
    <property type="project" value="UniProtKB-KW"/>
</dbReference>
<dbReference type="GO" id="GO:0004519">
    <property type="term" value="F:endonuclease activity"/>
    <property type="evidence" value="ECO:0007669"/>
    <property type="project" value="UniProtKB-KW"/>
</dbReference>
<dbReference type="InterPro" id="IPR001969">
    <property type="entry name" value="Aspartic_peptidase_AS"/>
</dbReference>
<protein>
    <recommendedName>
        <fullName evidence="11">Gag-pol polyprotein</fullName>
    </recommendedName>
</protein>
<evidence type="ECO:0000256" key="3">
    <source>
        <dbReference type="ARBA" id="ARBA00022722"/>
    </source>
</evidence>
<dbReference type="InterPro" id="IPR021109">
    <property type="entry name" value="Peptidase_aspartic_dom_sf"/>
</dbReference>
<dbReference type="GeneID" id="136117840"/>
<evidence type="ECO:0000256" key="6">
    <source>
        <dbReference type="PROSITE-ProRule" id="PRU00047"/>
    </source>
</evidence>
<dbReference type="Pfam" id="PF03732">
    <property type="entry name" value="Retrotrans_gag"/>
    <property type="match status" value="1"/>
</dbReference>
<dbReference type="InterPro" id="IPR001995">
    <property type="entry name" value="Peptidase_A2_cat"/>
</dbReference>
<accession>A0AB40DLG1</accession>
<evidence type="ECO:0000313" key="9">
    <source>
        <dbReference type="Proteomes" id="UP001652628"/>
    </source>
</evidence>
<dbReference type="SUPFAM" id="SSF57756">
    <property type="entry name" value="Retrovirus zinc finger-like domains"/>
    <property type="match status" value="1"/>
</dbReference>
<dbReference type="InterPro" id="IPR050951">
    <property type="entry name" value="Retrovirus_Pol_polyprotein"/>
</dbReference>
<evidence type="ECO:0008006" key="11">
    <source>
        <dbReference type="Google" id="ProtNLM"/>
    </source>
</evidence>
<keyword evidence="9" id="KW-1185">Reference proteome</keyword>
<dbReference type="PROSITE" id="PS00141">
    <property type="entry name" value="ASP_PROTEASE"/>
    <property type="match status" value="1"/>
</dbReference>
<dbReference type="RefSeq" id="XP_065724969.2">
    <property type="nucleotide sequence ID" value="XM_065868897.2"/>
</dbReference>
<keyword evidence="1" id="KW-0808">Transferase</keyword>
<dbReference type="GO" id="GO:0004190">
    <property type="term" value="F:aspartic-type endopeptidase activity"/>
    <property type="evidence" value="ECO:0007669"/>
    <property type="project" value="InterPro"/>
</dbReference>
<dbReference type="PROSITE" id="PS50175">
    <property type="entry name" value="ASP_PROT_RETROV"/>
    <property type="match status" value="1"/>
</dbReference>
<keyword evidence="6" id="KW-0863">Zinc-finger</keyword>
<dbReference type="InterPro" id="IPR001878">
    <property type="entry name" value="Znf_CCHC"/>
</dbReference>
<dbReference type="InterPro" id="IPR005162">
    <property type="entry name" value="Retrotrans_gag_dom"/>
</dbReference>
<dbReference type="CDD" id="cd00303">
    <property type="entry name" value="retropepsin_like"/>
    <property type="match status" value="1"/>
</dbReference>
<feature type="domain" description="Peptidase A2" evidence="8">
    <location>
        <begin position="318"/>
        <end position="355"/>
    </location>
</feature>
<proteinExistence type="predicted"/>
<keyword evidence="2" id="KW-0548">Nucleotidyltransferase</keyword>
<sequence>MNAPKRLRSEKSNDEIKVARTSDTQLVQQIDAKFTSQRKEINMELLQLIDDKFADQRESLGTGSPDIDQWIQELEECALTVQWSQLQLFINSKQLLSGAAKSFIRSQVNICNWDSLKAALRGEFAVKISSAEVHRKLGQRVQRKVETLQEYLYALMEIAKPVNLDEESLIEYFVKGVPDAKANKIMLYQAKTIRDLKEQIEVYKKVRGSYKMPYKNEARVAEAEGSKSFDSKHEFVRKCFKCGDPSHLKKDCKKKDNNNCYRCGQPGHRAAQCKVEVEVKQESNANAVHVENAATKPKSEFTASGLELKIIKSPYAQFKGLVDTGADLCLMRKNIFLKLGNEALTGKEKCLTGIGESQVLTFGSIVIPVEIDNMHMEVEFHVVPDEDMGFDATLGRTILDIVDMKVTKEGTEFMRRNESKSNEDKHIDFGYEFVQDFKGMCAEQSAVSDHVDLTHLNQSQQSAAKSLIEEYAPERNANAPVQIKIILKDEIPVYQHLRRLPVCDQKTVDDQVQDWLTEKIIHPSTSEYASPVVLVSKKNGKKRLCCDYRKLNEKII</sequence>
<keyword evidence="6" id="KW-0479">Metal-binding</keyword>
<dbReference type="GO" id="GO:0006508">
    <property type="term" value="P:proteolysis"/>
    <property type="evidence" value="ECO:0007669"/>
    <property type="project" value="InterPro"/>
</dbReference>
<evidence type="ECO:0000256" key="2">
    <source>
        <dbReference type="ARBA" id="ARBA00022695"/>
    </source>
</evidence>
<keyword evidence="5" id="KW-0378">Hydrolase</keyword>
<evidence type="ECO:0000256" key="5">
    <source>
        <dbReference type="ARBA" id="ARBA00022801"/>
    </source>
</evidence>
<dbReference type="SUPFAM" id="SSF56672">
    <property type="entry name" value="DNA/RNA polymerases"/>
    <property type="match status" value="1"/>
</dbReference>
<dbReference type="Gene3D" id="3.10.10.10">
    <property type="entry name" value="HIV Type 1 Reverse Transcriptase, subunit A, domain 1"/>
    <property type="match status" value="1"/>
</dbReference>
<reference evidence="10" key="2">
    <citation type="submission" date="2025-08" db="UniProtKB">
        <authorList>
            <consortium name="RefSeq"/>
        </authorList>
    </citation>
    <scope>IDENTIFICATION</scope>
</reference>
<feature type="domain" description="CCHC-type" evidence="7">
    <location>
        <begin position="260"/>
        <end position="274"/>
    </location>
</feature>
<dbReference type="Gene3D" id="4.10.60.10">
    <property type="entry name" value="Zinc finger, CCHC-type"/>
    <property type="match status" value="1"/>
</dbReference>
<dbReference type="PANTHER" id="PTHR37984">
    <property type="entry name" value="PROTEIN CBG26694"/>
    <property type="match status" value="1"/>
</dbReference>
<dbReference type="InterPro" id="IPR036875">
    <property type="entry name" value="Znf_CCHC_sf"/>
</dbReference>
<keyword evidence="4" id="KW-0255">Endonuclease</keyword>
<organism evidence="9 10">
    <name type="scientific">Drosophila suzukii</name>
    <name type="common">Spotted-wing drosophila fruit fly</name>
    <dbReference type="NCBI Taxonomy" id="28584"/>
    <lineage>
        <taxon>Eukaryota</taxon>
        <taxon>Metazoa</taxon>
        <taxon>Ecdysozoa</taxon>
        <taxon>Arthropoda</taxon>
        <taxon>Hexapoda</taxon>
        <taxon>Insecta</taxon>
        <taxon>Pterygota</taxon>
        <taxon>Neoptera</taxon>
        <taxon>Endopterygota</taxon>
        <taxon>Diptera</taxon>
        <taxon>Brachycera</taxon>
        <taxon>Muscomorpha</taxon>
        <taxon>Ephydroidea</taxon>
        <taxon>Drosophilidae</taxon>
        <taxon>Drosophila</taxon>
        <taxon>Sophophora</taxon>
    </lineage>
</organism>
<dbReference type="AlphaFoldDB" id="A0AB40DLG1"/>
<evidence type="ECO:0000313" key="10">
    <source>
        <dbReference type="RefSeq" id="XP_065724969.2"/>
    </source>
</evidence>
<evidence type="ECO:0000256" key="1">
    <source>
        <dbReference type="ARBA" id="ARBA00022679"/>
    </source>
</evidence>
<dbReference type="PROSITE" id="PS50158">
    <property type="entry name" value="ZF_CCHC"/>
    <property type="match status" value="2"/>
</dbReference>
<dbReference type="GO" id="GO:0003676">
    <property type="term" value="F:nucleic acid binding"/>
    <property type="evidence" value="ECO:0007669"/>
    <property type="project" value="InterPro"/>
</dbReference>
<dbReference type="SMART" id="SM00343">
    <property type="entry name" value="ZnF_C2HC"/>
    <property type="match status" value="2"/>
</dbReference>